<keyword evidence="3" id="KW-1185">Reference proteome</keyword>
<feature type="compositionally biased region" description="Low complexity" evidence="1">
    <location>
        <begin position="293"/>
        <end position="304"/>
    </location>
</feature>
<reference evidence="2 3" key="1">
    <citation type="submission" date="2019-05" db="EMBL/GenBank/DDBJ databases">
        <title>Another draft genome of Portunus trituberculatus and its Hox gene families provides insights of decapod evolution.</title>
        <authorList>
            <person name="Jeong J.-H."/>
            <person name="Song I."/>
            <person name="Kim S."/>
            <person name="Choi T."/>
            <person name="Kim D."/>
            <person name="Ryu S."/>
            <person name="Kim W."/>
        </authorList>
    </citation>
    <scope>NUCLEOTIDE SEQUENCE [LARGE SCALE GENOMIC DNA]</scope>
    <source>
        <tissue evidence="2">Muscle</tissue>
    </source>
</reference>
<feature type="region of interest" description="Disordered" evidence="1">
    <location>
        <begin position="164"/>
        <end position="304"/>
    </location>
</feature>
<evidence type="ECO:0000313" key="3">
    <source>
        <dbReference type="Proteomes" id="UP000324222"/>
    </source>
</evidence>
<evidence type="ECO:0000256" key="1">
    <source>
        <dbReference type="SAM" id="MobiDB-lite"/>
    </source>
</evidence>
<sequence>MSHSVARLCRGPMELQSVTHQTWRHAIARLSLNPTTTLRHTIAPLSLDYTMTGLNTVEPYPKALVTLSCPLVTTAARVAVAEKLPIPGVDFLLGNVLAGGRVWVHSPPAALSAPPVVQTVTRSQAKRAKKKVVVKFKLPFATIEEEAGQDPEIVGAAVSPSRVNKGKGLDVDYEGMTGSSEEDPHESAPYGGGTHAELSPGLAAGCPGTQSRPQLGELDHSDGATAEGSEVTSSAGELDPPVSAECAGGEEPLAPLPGDCLLEDSLVDGPVSVADDGADGSLPPQSPAQSVDGLGLPLPSGPESLPALHQLTPQKLVLAQQEYEGLAPYYARLVSLIVAARLAGDECEREREWECCDVIPSSLSRAQGEAKPTSFVSVH</sequence>
<accession>A0A5B7ER60</accession>
<organism evidence="2 3">
    <name type="scientific">Portunus trituberculatus</name>
    <name type="common">Swimming crab</name>
    <name type="synonym">Neptunus trituberculatus</name>
    <dbReference type="NCBI Taxonomy" id="210409"/>
    <lineage>
        <taxon>Eukaryota</taxon>
        <taxon>Metazoa</taxon>
        <taxon>Ecdysozoa</taxon>
        <taxon>Arthropoda</taxon>
        <taxon>Crustacea</taxon>
        <taxon>Multicrustacea</taxon>
        <taxon>Malacostraca</taxon>
        <taxon>Eumalacostraca</taxon>
        <taxon>Eucarida</taxon>
        <taxon>Decapoda</taxon>
        <taxon>Pleocyemata</taxon>
        <taxon>Brachyura</taxon>
        <taxon>Eubrachyura</taxon>
        <taxon>Portunoidea</taxon>
        <taxon>Portunidae</taxon>
        <taxon>Portuninae</taxon>
        <taxon>Portunus</taxon>
    </lineage>
</organism>
<protein>
    <submittedName>
        <fullName evidence="2">Uncharacterized protein</fullName>
    </submittedName>
</protein>
<gene>
    <name evidence="2" type="ORF">E2C01_029322</name>
</gene>
<proteinExistence type="predicted"/>
<dbReference type="EMBL" id="VSRR010003371">
    <property type="protein sequence ID" value="MPC35885.1"/>
    <property type="molecule type" value="Genomic_DNA"/>
</dbReference>
<evidence type="ECO:0000313" key="2">
    <source>
        <dbReference type="EMBL" id="MPC35885.1"/>
    </source>
</evidence>
<comment type="caution">
    <text evidence="2">The sequence shown here is derived from an EMBL/GenBank/DDBJ whole genome shotgun (WGS) entry which is preliminary data.</text>
</comment>
<dbReference type="AlphaFoldDB" id="A0A5B7ER60"/>
<dbReference type="Proteomes" id="UP000324222">
    <property type="component" value="Unassembled WGS sequence"/>
</dbReference>
<name>A0A5B7ER60_PORTR</name>